<evidence type="ECO:0000256" key="7">
    <source>
        <dbReference type="ARBA" id="ARBA00022917"/>
    </source>
</evidence>
<dbReference type="CDD" id="cd00671">
    <property type="entry name" value="ArgRS_core"/>
    <property type="match status" value="1"/>
</dbReference>
<gene>
    <name evidence="10" type="primary">argS</name>
    <name evidence="14" type="ORF">A2W71_03100</name>
</gene>
<dbReference type="HAMAP" id="MF_00123">
    <property type="entry name" value="Arg_tRNA_synth"/>
    <property type="match status" value="1"/>
</dbReference>
<dbReference type="InterPro" id="IPR005148">
    <property type="entry name" value="Arg-tRNA-synth_N"/>
</dbReference>
<feature type="domain" description="Arginyl tRNA synthetase N-terminal" evidence="13">
    <location>
        <begin position="4"/>
        <end position="131"/>
    </location>
</feature>
<dbReference type="SMART" id="SM01016">
    <property type="entry name" value="Arg_tRNA_synt_N"/>
    <property type="match status" value="1"/>
</dbReference>
<name>A0A1G2EJB3_9BACT</name>
<dbReference type="InterPro" id="IPR001412">
    <property type="entry name" value="aa-tRNA-synth_I_CS"/>
</dbReference>
<dbReference type="SUPFAM" id="SSF52374">
    <property type="entry name" value="Nucleotidylyl transferase"/>
    <property type="match status" value="1"/>
</dbReference>
<dbReference type="EMBL" id="MHMJ01000010">
    <property type="protein sequence ID" value="OGZ25874.1"/>
    <property type="molecule type" value="Genomic_DNA"/>
</dbReference>
<keyword evidence="3 10" id="KW-0963">Cytoplasm</keyword>
<evidence type="ECO:0000256" key="10">
    <source>
        <dbReference type="HAMAP-Rule" id="MF_00123"/>
    </source>
</evidence>
<organism evidence="14 15">
    <name type="scientific">Candidatus Nealsonbacteria bacterium RIFCSPLOWO2_02_39_8</name>
    <dbReference type="NCBI Taxonomy" id="1801674"/>
    <lineage>
        <taxon>Bacteria</taxon>
        <taxon>Candidatus Nealsoniibacteriota</taxon>
    </lineage>
</organism>
<dbReference type="Pfam" id="PF05746">
    <property type="entry name" value="DALR_1"/>
    <property type="match status" value="1"/>
</dbReference>
<evidence type="ECO:0000259" key="13">
    <source>
        <dbReference type="SMART" id="SM01016"/>
    </source>
</evidence>
<dbReference type="InterPro" id="IPR008909">
    <property type="entry name" value="DALR_anticod-bd"/>
</dbReference>
<evidence type="ECO:0000313" key="15">
    <source>
        <dbReference type="Proteomes" id="UP000176216"/>
    </source>
</evidence>
<reference evidence="14 15" key="1">
    <citation type="journal article" date="2016" name="Nat. Commun.">
        <title>Thousands of microbial genomes shed light on interconnected biogeochemical processes in an aquifer system.</title>
        <authorList>
            <person name="Anantharaman K."/>
            <person name="Brown C.T."/>
            <person name="Hug L.A."/>
            <person name="Sharon I."/>
            <person name="Castelle C.J."/>
            <person name="Probst A.J."/>
            <person name="Thomas B.C."/>
            <person name="Singh A."/>
            <person name="Wilkins M.J."/>
            <person name="Karaoz U."/>
            <person name="Brodie E.L."/>
            <person name="Williams K.H."/>
            <person name="Hubbard S.S."/>
            <person name="Banfield J.F."/>
        </authorList>
    </citation>
    <scope>NUCLEOTIDE SEQUENCE [LARGE SCALE GENOMIC DNA]</scope>
</reference>
<evidence type="ECO:0000256" key="2">
    <source>
        <dbReference type="ARBA" id="ARBA00005594"/>
    </source>
</evidence>
<comment type="subunit">
    <text evidence="10">Monomer.</text>
</comment>
<evidence type="ECO:0000259" key="12">
    <source>
        <dbReference type="SMART" id="SM00836"/>
    </source>
</evidence>
<dbReference type="GO" id="GO:0006420">
    <property type="term" value="P:arginyl-tRNA aminoacylation"/>
    <property type="evidence" value="ECO:0007669"/>
    <property type="project" value="UniProtKB-UniRule"/>
</dbReference>
<dbReference type="EC" id="6.1.1.19" evidence="10"/>
<evidence type="ECO:0000256" key="8">
    <source>
        <dbReference type="ARBA" id="ARBA00023146"/>
    </source>
</evidence>
<dbReference type="AlphaFoldDB" id="A0A1G2EJB3"/>
<feature type="domain" description="DALR anticodon binding" evidence="12">
    <location>
        <begin position="449"/>
        <end position="577"/>
    </location>
</feature>
<evidence type="ECO:0000256" key="1">
    <source>
        <dbReference type="ARBA" id="ARBA00004496"/>
    </source>
</evidence>
<dbReference type="PROSITE" id="PS00178">
    <property type="entry name" value="AA_TRNA_LIGASE_I"/>
    <property type="match status" value="1"/>
</dbReference>
<proteinExistence type="inferred from homology"/>
<keyword evidence="8 10" id="KW-0030">Aminoacyl-tRNA synthetase</keyword>
<dbReference type="InterPro" id="IPR035684">
    <property type="entry name" value="ArgRS_core"/>
</dbReference>
<evidence type="ECO:0000256" key="11">
    <source>
        <dbReference type="RuleBase" id="RU363038"/>
    </source>
</evidence>
<accession>A0A1G2EJB3</accession>
<dbReference type="SUPFAM" id="SSF47323">
    <property type="entry name" value="Anticodon-binding domain of a subclass of class I aminoacyl-tRNA synthetases"/>
    <property type="match status" value="1"/>
</dbReference>
<dbReference type="PANTHER" id="PTHR11956">
    <property type="entry name" value="ARGINYL-TRNA SYNTHETASE"/>
    <property type="match status" value="1"/>
</dbReference>
<dbReference type="InterPro" id="IPR009080">
    <property type="entry name" value="tRNAsynth_Ia_anticodon-bd"/>
</dbReference>
<evidence type="ECO:0000256" key="4">
    <source>
        <dbReference type="ARBA" id="ARBA00022598"/>
    </source>
</evidence>
<dbReference type="PRINTS" id="PR01038">
    <property type="entry name" value="TRNASYNTHARG"/>
</dbReference>
<dbReference type="Gene3D" id="3.40.50.620">
    <property type="entry name" value="HUPs"/>
    <property type="match status" value="1"/>
</dbReference>
<dbReference type="GO" id="GO:0005737">
    <property type="term" value="C:cytoplasm"/>
    <property type="evidence" value="ECO:0007669"/>
    <property type="project" value="UniProtKB-SubCell"/>
</dbReference>
<dbReference type="PANTHER" id="PTHR11956:SF5">
    <property type="entry name" value="ARGININE--TRNA LIGASE, CYTOPLASMIC"/>
    <property type="match status" value="1"/>
</dbReference>
<dbReference type="InterPro" id="IPR014729">
    <property type="entry name" value="Rossmann-like_a/b/a_fold"/>
</dbReference>
<evidence type="ECO:0000313" key="14">
    <source>
        <dbReference type="EMBL" id="OGZ25874.1"/>
    </source>
</evidence>
<evidence type="ECO:0000256" key="5">
    <source>
        <dbReference type="ARBA" id="ARBA00022741"/>
    </source>
</evidence>
<comment type="similarity">
    <text evidence="2 10 11">Belongs to the class-I aminoacyl-tRNA synthetase family.</text>
</comment>
<dbReference type="FunFam" id="1.10.730.10:FF:000008">
    <property type="entry name" value="Arginine--tRNA ligase"/>
    <property type="match status" value="1"/>
</dbReference>
<feature type="short sequence motif" description="'HIGH' region" evidence="10">
    <location>
        <begin position="168"/>
        <end position="178"/>
    </location>
</feature>
<dbReference type="Pfam" id="PF03485">
    <property type="entry name" value="Arg_tRNA_synt_N"/>
    <property type="match status" value="1"/>
</dbReference>
<dbReference type="GO" id="GO:0005524">
    <property type="term" value="F:ATP binding"/>
    <property type="evidence" value="ECO:0007669"/>
    <property type="project" value="UniProtKB-UniRule"/>
</dbReference>
<dbReference type="Gene3D" id="3.30.1360.70">
    <property type="entry name" value="Arginyl tRNA synthetase N-terminal domain"/>
    <property type="match status" value="1"/>
</dbReference>
<dbReference type="Gene3D" id="1.10.730.10">
    <property type="entry name" value="Isoleucyl-tRNA Synthetase, Domain 1"/>
    <property type="match status" value="1"/>
</dbReference>
<dbReference type="InterPro" id="IPR036695">
    <property type="entry name" value="Arg-tRNA-synth_N_sf"/>
</dbReference>
<protein>
    <recommendedName>
        <fullName evidence="10">Arginine--tRNA ligase</fullName>
        <ecNumber evidence="10">6.1.1.19</ecNumber>
    </recommendedName>
    <alternativeName>
        <fullName evidence="10">Arginyl-tRNA synthetase</fullName>
        <shortName evidence="10">ArgRS</shortName>
    </alternativeName>
</protein>
<comment type="subcellular location">
    <subcellularLocation>
        <location evidence="1 10">Cytoplasm</location>
    </subcellularLocation>
</comment>
<keyword evidence="4 10" id="KW-0436">Ligase</keyword>
<dbReference type="InterPro" id="IPR001278">
    <property type="entry name" value="Arg-tRNA-ligase"/>
</dbReference>
<dbReference type="GO" id="GO:0004814">
    <property type="term" value="F:arginine-tRNA ligase activity"/>
    <property type="evidence" value="ECO:0007669"/>
    <property type="project" value="UniProtKB-UniRule"/>
</dbReference>
<dbReference type="Pfam" id="PF00750">
    <property type="entry name" value="tRNA-synt_1d"/>
    <property type="match status" value="1"/>
</dbReference>
<dbReference type="SUPFAM" id="SSF55190">
    <property type="entry name" value="Arginyl-tRNA synthetase (ArgRS), N-terminal 'additional' domain"/>
    <property type="match status" value="2"/>
</dbReference>
<keyword evidence="6 10" id="KW-0067">ATP-binding</keyword>
<keyword evidence="5 10" id="KW-0547">Nucleotide-binding</keyword>
<evidence type="ECO:0000256" key="6">
    <source>
        <dbReference type="ARBA" id="ARBA00022840"/>
    </source>
</evidence>
<sequence>MIREEIKKLIRDSVGELQKNGDFPGFEIPEISVEAQKEGKYGDYATNATFQLAKIAKKSPEEMARLIISQFFTPSSILSLKEVEEEGGGEFSLCGDSPLLNPLPLRGGGKVGDVSFFEKVEAIGGFINFFISKEYLQKQVGEILKQKEKFGSLKIGGKTKVNVEFISANPTGPLTLGNGRGGFCGDVLANVLEKAGCKTTMEYYINDTGGQIKKLGHSIIGDSEAVYKGDYIDDLRKEIKGNDPEKIGEKGARLLLKKMIKPTVKKMGIKFDIWFSEKKLAKEVGKTIDFLKDKGLTYEKEGALWFASSKFGDDKDRVLIKEDKEKTYFASDIAYLKNKFSRGFDKLIFFLGADHYGYVARMKAGAEALGHKKEQTDFIVAQLVRLIENGEEVKMSKRSGIYVTIDELIEEVGLDAARFFFLVRSPDTHLDFDLKLAKDKSNKNPVYYIQYAYARICSIIKKCKNQNRICVPTRQAQEVCAYLVGTRVGTRASELNLIKQFIRFPEVIEDTAKDYQIQRIPQYALSLADAFHKFYENCQVITEDRNLTEARLAVVGAAKIVLKNTLDLMGISSPEKM</sequence>
<evidence type="ECO:0000256" key="3">
    <source>
        <dbReference type="ARBA" id="ARBA00022490"/>
    </source>
</evidence>
<dbReference type="Proteomes" id="UP000176216">
    <property type="component" value="Unassembled WGS sequence"/>
</dbReference>
<keyword evidence="7 10" id="KW-0648">Protein biosynthesis</keyword>
<evidence type="ECO:0000256" key="9">
    <source>
        <dbReference type="ARBA" id="ARBA00049339"/>
    </source>
</evidence>
<comment type="catalytic activity">
    <reaction evidence="9 10">
        <text>tRNA(Arg) + L-arginine + ATP = L-arginyl-tRNA(Arg) + AMP + diphosphate</text>
        <dbReference type="Rhea" id="RHEA:20301"/>
        <dbReference type="Rhea" id="RHEA-COMP:9658"/>
        <dbReference type="Rhea" id="RHEA-COMP:9673"/>
        <dbReference type="ChEBI" id="CHEBI:30616"/>
        <dbReference type="ChEBI" id="CHEBI:32682"/>
        <dbReference type="ChEBI" id="CHEBI:33019"/>
        <dbReference type="ChEBI" id="CHEBI:78442"/>
        <dbReference type="ChEBI" id="CHEBI:78513"/>
        <dbReference type="ChEBI" id="CHEBI:456215"/>
        <dbReference type="EC" id="6.1.1.19"/>
    </reaction>
</comment>
<comment type="caution">
    <text evidence="14">The sequence shown here is derived from an EMBL/GenBank/DDBJ whole genome shotgun (WGS) entry which is preliminary data.</text>
</comment>
<dbReference type="SMART" id="SM00836">
    <property type="entry name" value="DALR_1"/>
    <property type="match status" value="1"/>
</dbReference>